<feature type="compositionally biased region" description="Basic and acidic residues" evidence="1">
    <location>
        <begin position="1575"/>
        <end position="1590"/>
    </location>
</feature>
<feature type="compositionally biased region" description="Polar residues" evidence="1">
    <location>
        <begin position="1438"/>
        <end position="1450"/>
    </location>
</feature>
<evidence type="ECO:0000256" key="1">
    <source>
        <dbReference type="SAM" id="MobiDB-lite"/>
    </source>
</evidence>
<dbReference type="RefSeq" id="WP_315999533.1">
    <property type="nucleotide sequence ID" value="NZ_JAWDJT010000012.1"/>
</dbReference>
<comment type="caution">
    <text evidence="2">The sequence shown here is derived from an EMBL/GenBank/DDBJ whole genome shotgun (WGS) entry which is preliminary data.</text>
</comment>
<protein>
    <submittedName>
        <fullName evidence="2">Toprim domain-containing protein</fullName>
    </submittedName>
</protein>
<feature type="region of interest" description="Disordered" evidence="1">
    <location>
        <begin position="1552"/>
        <end position="1590"/>
    </location>
</feature>
<accession>A0ABU3TL42</accession>
<sequence>MSNNPQQNRPNDSGELDHFKRNIDLTAYAVAQHGYQVKEESRRGDWQKLSKEGETLIVTRKGDHQVYMNTGDDNDRGSIIDFVKSRGGAYGQGLNLGQTRQQLRQYLNEDGPQRDQKTLAEAPKPERIASLKEIPQGLSLEERRNVLIADALGVQPKLENRSYLHSRGISDQTIDNPAFQGRVFTARGKYENTAFPLYNQTGIISVEEKNTGYKHMLPLPKEGLWVSKMTEPGKPLDRLVVTESAIDALSKHQLDRRDGKPQPNTMYLATAGTVTERQVELIQLIIDRQKPKEVVLGQDNDPGGRRFNINYLNDLQPPRTRQPGSTNELPLIEQLAPPVAWHAGTSGKYSTNLKIEFNTEKAHEGRTAVSNLADRIAQLNSGDQQRDQPPLSMDVIRTSSTQTVVRVTALNADMPALELLSRELHQQREDKLQQLDPARNPGFLRIEYPQSKDFTRDLELMNQGLKGEQLSAQAQLEVQHKEEMTRQKNLQAQKEQEARDEERRQQAEQRRQEEEARKQNTPEAQKQHEQEDKAFGNALLGIAVADALTPRPQAQAEVGVAGTGKVGSAAGTEVSEGANEAYNQLKGAYQGVNGAALAQTLAETAARSSRPEVSPVEKAFAPVQAADDLQALAQLAARLNERDTRVGIVEVREAPAIPSFIIEGPAGQRESSSYANKVLDSLEKYGAEVKNTDWPERDMVRTGLESTRVHFAYKIDDERQPQLHELLQRLEKEPGVTVTDNGTAERQAAATARGTTVAVEMPERGRQWDEGTAVVLLRDTPDNRESFERAGARVEGVRTTDQEQALLIKYPLNAPEVVALVSRALDRQVEEEYKDQTGSGVGVLKAGVVYENSMAREARQHMADQQLGPEMALGVITVQEARTASLNDPARTEYTEKLSGKLAELGAITEVVAGTAAASSPAHQAGLVENRIEFAIPVNGRHEAQLVNLLDTITQQPGVKLETSTPDHAWRDIDQRYPAGNMPWENLPERDRPLLERQAVLTVTEEKLPALEPIRTTLEAQGAIVGVPERVEGVYAGPERFTVPVTYQLDSPRIEGIREAFDTISRNAPADGSLNLWTGTYIQQREQLHEVVPNLAPLAPAAPQREQEPLPWEAGQGLRAPAFEAAPEALRFPAADHPVRYTELVVADSPAGRQRLEQAAAQLQAAGATPGAITEGGEQQATLNLRIGYRIDQPELPQVHQQLQQLAQGADDVQVKDRAGQVAERTIEAARLQREPGVNWEQAQQQQQGRYADVATPAAEAAPRAQGSGAEVTAAPASAPNEAPAAPLRAPLYSEASEALRQPDTSHQVRYTEISVLDRGYNEDTLRLLRKQLQEAGATVDEIRPVAGVADQPRLGMMVGYRVDQPELPQIHQQLSDARSQDVVLIRERNGQGWERGREVENRQNDQQRTAEGPGQPVPPAVAQQQVDARQQAEESRTLTSKADQQQLQASAHGAEGRQETQQAADKARTAESGASLQAKVVVEDKPDQALKDVPNERAQRVADAFEAAGAKTGEAKAVVADNGIRRTEYDVSYRTDSPSIREINTTFERAARSNSVQVQETGEAQTLRQQAAARAEKAQPQRQASEIER</sequence>
<feature type="compositionally biased region" description="Basic and acidic residues" evidence="1">
    <location>
        <begin position="494"/>
        <end position="530"/>
    </location>
</feature>
<dbReference type="EMBL" id="JAWDJT010000012">
    <property type="protein sequence ID" value="MDU0372083.1"/>
    <property type="molecule type" value="Genomic_DNA"/>
</dbReference>
<name>A0ABU3TL42_9BACT</name>
<gene>
    <name evidence="2" type="ORF">ROI90_16880</name>
</gene>
<feature type="region of interest" description="Disordered" evidence="1">
    <location>
        <begin position="1394"/>
        <end position="1476"/>
    </location>
</feature>
<evidence type="ECO:0000313" key="2">
    <source>
        <dbReference type="EMBL" id="MDU0372083.1"/>
    </source>
</evidence>
<dbReference type="Proteomes" id="UP001250698">
    <property type="component" value="Unassembled WGS sequence"/>
</dbReference>
<organism evidence="2 3">
    <name type="scientific">Hymenobacter endophyticus</name>
    <dbReference type="NCBI Taxonomy" id="3076335"/>
    <lineage>
        <taxon>Bacteria</taxon>
        <taxon>Pseudomonadati</taxon>
        <taxon>Bacteroidota</taxon>
        <taxon>Cytophagia</taxon>
        <taxon>Cytophagales</taxon>
        <taxon>Hymenobacteraceae</taxon>
        <taxon>Hymenobacter</taxon>
    </lineage>
</organism>
<keyword evidence="3" id="KW-1185">Reference proteome</keyword>
<feature type="compositionally biased region" description="Low complexity" evidence="1">
    <location>
        <begin position="1242"/>
        <end position="1285"/>
    </location>
</feature>
<proteinExistence type="predicted"/>
<feature type="compositionally biased region" description="Low complexity" evidence="1">
    <location>
        <begin position="1421"/>
        <end position="1430"/>
    </location>
</feature>
<evidence type="ECO:0000313" key="3">
    <source>
        <dbReference type="Proteomes" id="UP001250698"/>
    </source>
</evidence>
<feature type="region of interest" description="Disordered" evidence="1">
    <location>
        <begin position="1236"/>
        <end position="1285"/>
    </location>
</feature>
<feature type="region of interest" description="Disordered" evidence="1">
    <location>
        <begin position="477"/>
        <end position="530"/>
    </location>
</feature>
<feature type="compositionally biased region" description="Polar residues" evidence="1">
    <location>
        <begin position="1552"/>
        <end position="1568"/>
    </location>
</feature>
<dbReference type="Pfam" id="PF13155">
    <property type="entry name" value="Toprim_2"/>
    <property type="match status" value="1"/>
</dbReference>
<reference evidence="2 3" key="1">
    <citation type="submission" date="2023-10" db="EMBL/GenBank/DDBJ databases">
        <title>Hymenobacter endophyticus sp. nov., an isolate from the leaf tissues of wheat.</title>
        <authorList>
            <person name="Dai Y."/>
        </authorList>
    </citation>
    <scope>NUCLEOTIDE SEQUENCE [LARGE SCALE GENOMIC DNA]</scope>
    <source>
        <strain evidence="2 3">ZK17L-C2</strain>
    </source>
</reference>
<feature type="compositionally biased region" description="Basic and acidic residues" evidence="1">
    <location>
        <begin position="1394"/>
        <end position="1406"/>
    </location>
</feature>